<proteinExistence type="predicted"/>
<dbReference type="Pfam" id="PF02037">
    <property type="entry name" value="SAP"/>
    <property type="match status" value="1"/>
</dbReference>
<organism evidence="3 4">
    <name type="scientific">Mycoemilia scoparia</name>
    <dbReference type="NCBI Taxonomy" id="417184"/>
    <lineage>
        <taxon>Eukaryota</taxon>
        <taxon>Fungi</taxon>
        <taxon>Fungi incertae sedis</taxon>
        <taxon>Zoopagomycota</taxon>
        <taxon>Kickxellomycotina</taxon>
        <taxon>Kickxellomycetes</taxon>
        <taxon>Kickxellales</taxon>
        <taxon>Kickxellaceae</taxon>
        <taxon>Mycoemilia</taxon>
    </lineage>
</organism>
<protein>
    <recommendedName>
        <fullName evidence="2">SAP domain-containing protein</fullName>
    </recommendedName>
</protein>
<sequence>MVFLAALAARPVSKKPFQLLWKPLSQLSAFSNGQHTNSINWIRTRKNRPLSQLMLNRQKSTVPEPESLEDTQESKRQAEELYKIKKELEFSELELNPESIEDLRPNKPSPTTTTGEKKENNGTSVVGGVAREDILTQSQYERIALDIDNKFTSRQIKDYLKLIGLKCGGTKRVLIDRVMEVGWGLLILENIGKRRSVGQTSGVQREALDLEYSQFQVVLTKNRSYYEGLEKAMNVVITMDPTSQKIHIAGAQQNVEKAKAKILEMIESSKSVNINIPDSGLPTKVTSRTIDILKGSVSKYYKAKLNLENGRLVLTGKNPSLLQKAKRSIIPLLVESNDNVVVAATKNALYETPLQITPHSDPVRMSPFNSELWINRVTAQKASLANEVFSPLSFLTDHTVQTFNKPKDIHGGDLTSIREIIALYGKHIRKNQDAKSIISCSFGNALLPPLTTQPPLSSIEMHESPLEKALDIMYPKSESRNVWFFPNRTPVDWLQGHNASEIKKQALELTVAAKNTPHTNLSGSVVIKIPLIEGRFDMDHLEIEYLKSVHKTIVMLPEAATDMQFKLETKKSIALDADMRSKLGDYLSSFERDQIENQLKIPFDQEIYIDDKPFTISQGKLVNSTTRSLATGYSVNIAETWDLIDQCHYQDVEVQPVRTWGDSAQTKIFFNNQNELDRFIYYLITMTFKSTSSVSNSF</sequence>
<keyword evidence="4" id="KW-1185">Reference proteome</keyword>
<feature type="region of interest" description="Disordered" evidence="1">
    <location>
        <begin position="97"/>
        <end position="126"/>
    </location>
</feature>
<reference evidence="3" key="1">
    <citation type="submission" date="2022-07" db="EMBL/GenBank/DDBJ databases">
        <title>Phylogenomic reconstructions and comparative analyses of Kickxellomycotina fungi.</title>
        <authorList>
            <person name="Reynolds N.K."/>
            <person name="Stajich J.E."/>
            <person name="Barry K."/>
            <person name="Grigoriev I.V."/>
            <person name="Crous P."/>
            <person name="Smith M.E."/>
        </authorList>
    </citation>
    <scope>NUCLEOTIDE SEQUENCE</scope>
    <source>
        <strain evidence="3">NBRC 100468</strain>
    </source>
</reference>
<evidence type="ECO:0000313" key="4">
    <source>
        <dbReference type="Proteomes" id="UP001150538"/>
    </source>
</evidence>
<dbReference type="EMBL" id="JANBPU010000084">
    <property type="protein sequence ID" value="KAJ1916982.1"/>
    <property type="molecule type" value="Genomic_DNA"/>
</dbReference>
<evidence type="ECO:0000256" key="1">
    <source>
        <dbReference type="SAM" id="MobiDB-lite"/>
    </source>
</evidence>
<evidence type="ECO:0000313" key="3">
    <source>
        <dbReference type="EMBL" id="KAJ1916982.1"/>
    </source>
</evidence>
<dbReference type="Proteomes" id="UP001150538">
    <property type="component" value="Unassembled WGS sequence"/>
</dbReference>
<dbReference type="SUPFAM" id="SSF54791">
    <property type="entry name" value="Eukaryotic type KH-domain (KH-domain type I)"/>
    <property type="match status" value="1"/>
</dbReference>
<gene>
    <name evidence="3" type="ORF">H4219_003453</name>
</gene>
<dbReference type="GO" id="GO:0003723">
    <property type="term" value="F:RNA binding"/>
    <property type="evidence" value="ECO:0007669"/>
    <property type="project" value="InterPro"/>
</dbReference>
<dbReference type="OrthoDB" id="5520870at2759"/>
<feature type="domain" description="SAP" evidence="2">
    <location>
        <begin position="148"/>
        <end position="182"/>
    </location>
</feature>
<evidence type="ECO:0000259" key="2">
    <source>
        <dbReference type="PROSITE" id="PS50800"/>
    </source>
</evidence>
<comment type="caution">
    <text evidence="3">The sequence shown here is derived from an EMBL/GenBank/DDBJ whole genome shotgun (WGS) entry which is preliminary data.</text>
</comment>
<dbReference type="PROSITE" id="PS50800">
    <property type="entry name" value="SAP"/>
    <property type="match status" value="1"/>
</dbReference>
<dbReference type="AlphaFoldDB" id="A0A9W8DP74"/>
<name>A0A9W8DP74_9FUNG</name>
<accession>A0A9W8DP74</accession>
<dbReference type="InterPro" id="IPR036612">
    <property type="entry name" value="KH_dom_type_1_sf"/>
</dbReference>
<dbReference type="InterPro" id="IPR003034">
    <property type="entry name" value="SAP_dom"/>
</dbReference>
<feature type="region of interest" description="Disordered" evidence="1">
    <location>
        <begin position="57"/>
        <end position="76"/>
    </location>
</feature>